<feature type="domain" description="ISXO2-like transposase" evidence="2">
    <location>
        <begin position="143"/>
        <end position="300"/>
    </location>
</feature>
<evidence type="ECO:0000313" key="3">
    <source>
        <dbReference type="EMBL" id="MCS0632316.1"/>
    </source>
</evidence>
<organism evidence="3 4">
    <name type="scientific">Telluria mixta</name>
    <dbReference type="NCBI Taxonomy" id="34071"/>
    <lineage>
        <taxon>Bacteria</taxon>
        <taxon>Pseudomonadati</taxon>
        <taxon>Pseudomonadota</taxon>
        <taxon>Betaproteobacteria</taxon>
        <taxon>Burkholderiales</taxon>
        <taxon>Oxalobacteraceae</taxon>
        <taxon>Telluria group</taxon>
        <taxon>Telluria</taxon>
    </lineage>
</organism>
<dbReference type="Proteomes" id="UP001165263">
    <property type="component" value="Unassembled WGS sequence"/>
</dbReference>
<feature type="region of interest" description="Disordered" evidence="1">
    <location>
        <begin position="158"/>
        <end position="177"/>
    </location>
</feature>
<reference evidence="3" key="1">
    <citation type="submission" date="2022-08" db="EMBL/GenBank/DDBJ databases">
        <title>Reclassification of Massilia species as members of the genera Telluria, Duganella, Pseudoduganella, Mokoshia gen. nov. and Zemynaea gen. nov. using orthogonal and non-orthogonal genome-based approaches.</title>
        <authorList>
            <person name="Bowman J.P."/>
        </authorList>
    </citation>
    <scope>NUCLEOTIDE SEQUENCE</scope>
    <source>
        <strain evidence="3">LMG 11547</strain>
    </source>
</reference>
<feature type="compositionally biased region" description="Basic residues" evidence="1">
    <location>
        <begin position="165"/>
        <end position="177"/>
    </location>
</feature>
<dbReference type="InterPro" id="IPR024445">
    <property type="entry name" value="Tnp_ISXO2-like"/>
</dbReference>
<dbReference type="EMBL" id="JANUHC010000009">
    <property type="protein sequence ID" value="MCS0632316.1"/>
    <property type="molecule type" value="Genomic_DNA"/>
</dbReference>
<dbReference type="Pfam" id="PF12762">
    <property type="entry name" value="DDE_Tnp_IS1595"/>
    <property type="match status" value="1"/>
</dbReference>
<accession>A0ABT2C4R2</accession>
<gene>
    <name evidence="3" type="ORF">NX786_23580</name>
</gene>
<comment type="caution">
    <text evidence="3">The sequence shown here is derived from an EMBL/GenBank/DDBJ whole genome shotgun (WGS) entry which is preliminary data.</text>
</comment>
<evidence type="ECO:0000256" key="1">
    <source>
        <dbReference type="SAM" id="MobiDB-lite"/>
    </source>
</evidence>
<keyword evidence="4" id="KW-1185">Reference proteome</keyword>
<dbReference type="RefSeq" id="WP_259451351.1">
    <property type="nucleotide sequence ID" value="NZ_CP119520.1"/>
</dbReference>
<proteinExistence type="predicted"/>
<protein>
    <submittedName>
        <fullName evidence="3">IS1595 family transposase</fullName>
    </submittedName>
</protein>
<evidence type="ECO:0000259" key="2">
    <source>
        <dbReference type="SMART" id="SM01126"/>
    </source>
</evidence>
<dbReference type="NCBIfam" id="NF033547">
    <property type="entry name" value="transpos_IS1595"/>
    <property type="match status" value="1"/>
</dbReference>
<dbReference type="SMART" id="SM01126">
    <property type="entry name" value="DDE_Tnp_IS1595"/>
    <property type="match status" value="1"/>
</dbReference>
<sequence>MRSLTFDELFAMLSAVALSAGDLARLREWLASIAHPAKCIALIEQAVAGRPCPHCGCARKHRCGQASGLQRFRCLHCGRSHNALTRTPLARLRKKECWLPYLQCVLESRTVRDAAQVVCVHRTTSFRWRHRFVPGAMRDRPTTLSAIVEADETYRLESQKGSRSLTRRPRKRGGVAKRRGIHREHDCLLVARDRSGQTLDFHTGRGQVTVEQLHQCLKPVLPTDVLLISDGAVSYRRFAAQAGITHETVNVQAGERARGAIHIQNVNSWHSRFKSWLVRFRGVASRYLINYSGWQRLLDARRLTTPAHLLCAAVQLDQVGGSLK</sequence>
<name>A0ABT2C4R2_9BURK</name>
<evidence type="ECO:0000313" key="4">
    <source>
        <dbReference type="Proteomes" id="UP001165263"/>
    </source>
</evidence>